<dbReference type="EMBL" id="FORX01000002">
    <property type="protein sequence ID" value="SFJ35611.1"/>
    <property type="molecule type" value="Genomic_DNA"/>
</dbReference>
<accession>A0A1I3QQP4</accession>
<dbReference type="AlphaFoldDB" id="A0A1I3QQP4"/>
<gene>
    <name evidence="2" type="ORF">SAMN04488082_102404</name>
</gene>
<name>A0A1I3QQP4_9BACT</name>
<organism evidence="2 3">
    <name type="scientific">Desulfomicrobium apsheronum</name>
    <dbReference type="NCBI Taxonomy" id="52560"/>
    <lineage>
        <taxon>Bacteria</taxon>
        <taxon>Pseudomonadati</taxon>
        <taxon>Thermodesulfobacteriota</taxon>
        <taxon>Desulfovibrionia</taxon>
        <taxon>Desulfovibrionales</taxon>
        <taxon>Desulfomicrobiaceae</taxon>
        <taxon>Desulfomicrobium</taxon>
    </lineage>
</organism>
<dbReference type="RefSeq" id="WP_092372852.1">
    <property type="nucleotide sequence ID" value="NZ_FORX01000002.1"/>
</dbReference>
<evidence type="ECO:0000313" key="3">
    <source>
        <dbReference type="Proteomes" id="UP000198635"/>
    </source>
</evidence>
<dbReference type="OrthoDB" id="332939at2"/>
<evidence type="ECO:0000313" key="2">
    <source>
        <dbReference type="EMBL" id="SFJ35611.1"/>
    </source>
</evidence>
<dbReference type="InterPro" id="IPR029461">
    <property type="entry name" value="TT1561-like"/>
</dbReference>
<dbReference type="PANTHER" id="PTHR37523">
    <property type="entry name" value="METALLOPHOSPHOESTERASE"/>
    <property type="match status" value="1"/>
</dbReference>
<proteinExistence type="predicted"/>
<dbReference type="PANTHER" id="PTHR37523:SF1">
    <property type="entry name" value="CALCINEURIN-LIKE PHOSPHOESTERASE DOMAIN-CONTAINING PROTEIN"/>
    <property type="match status" value="1"/>
</dbReference>
<protein>
    <recommendedName>
        <fullName evidence="1">Metallophosphoesterase TT1561-like domain-containing protein</fullName>
    </recommendedName>
</protein>
<evidence type="ECO:0000259" key="1">
    <source>
        <dbReference type="Pfam" id="PF14582"/>
    </source>
</evidence>
<keyword evidence="3" id="KW-1185">Reference proteome</keyword>
<dbReference type="InterPro" id="IPR029052">
    <property type="entry name" value="Metallo-depent_PP-like"/>
</dbReference>
<reference evidence="3" key="1">
    <citation type="submission" date="2016-10" db="EMBL/GenBank/DDBJ databases">
        <authorList>
            <person name="Varghese N."/>
            <person name="Submissions S."/>
        </authorList>
    </citation>
    <scope>NUCLEOTIDE SEQUENCE [LARGE SCALE GENOMIC DNA]</scope>
    <source>
        <strain evidence="3">DSM 5918</strain>
    </source>
</reference>
<dbReference type="Gene3D" id="3.60.21.10">
    <property type="match status" value="1"/>
</dbReference>
<dbReference type="STRING" id="52560.SAMN04488082_102404"/>
<dbReference type="Pfam" id="PF14582">
    <property type="entry name" value="Metallophos_3"/>
    <property type="match status" value="1"/>
</dbReference>
<dbReference type="Proteomes" id="UP000198635">
    <property type="component" value="Unassembled WGS sequence"/>
</dbReference>
<feature type="domain" description="Metallophosphoesterase TT1561-like" evidence="1">
    <location>
        <begin position="134"/>
        <end position="208"/>
    </location>
</feature>
<sequence>MANRFWIVFGDIHERIGAVERIDDLGRADGVFLSGDLTNLGTRESAGRIVSAVAAINPRIHAQIGNMDTPAVDRVLTEQGINVHARVVDLGGGVCLAAVGYSTPTPFGTPSEVDENQVCQWTHDVLEQAGAFEQVILMVHTPPRAEVVDKLPSGAHVGSPGVRALIEKYQPAIVVTGHIHEGAGEEMIARSHVLNPGAFAQGGYVRIDETPSGLVAVLRSVA</sequence>
<dbReference type="SUPFAM" id="SSF56300">
    <property type="entry name" value="Metallo-dependent phosphatases"/>
    <property type="match status" value="1"/>
</dbReference>